<evidence type="ECO:0000313" key="2">
    <source>
        <dbReference type="EMBL" id="ATR79614.1"/>
    </source>
</evidence>
<reference evidence="3" key="4">
    <citation type="submission" date="2019-04" db="EMBL/GenBank/DDBJ databases">
        <title>Moraxella osloensis CCUG 73412, isolated from corneal scrapings as causative agent of keratitis.</title>
        <authorList>
            <person name="Connolly G."/>
            <person name="Jaen-Luchoro D."/>
            <person name="Pinyeiro-Iglesias B."/>
            <person name="Curry A."/>
            <person name="Knowles S."/>
            <person name="Moore E.R.B."/>
        </authorList>
    </citation>
    <scope>NUCLEOTIDE SEQUENCE</scope>
    <source>
        <strain evidence="3">CCUG 73412</strain>
    </source>
</reference>
<protein>
    <submittedName>
        <fullName evidence="2">Uncharacterized protein</fullName>
    </submittedName>
</protein>
<keyword evidence="2" id="KW-0614">Plasmid</keyword>
<geneLocation type="plasmid" evidence="4">
    <name>pnp7-1</name>
</geneLocation>
<feature type="transmembrane region" description="Helical" evidence="1">
    <location>
        <begin position="174"/>
        <end position="200"/>
    </location>
</feature>
<dbReference type="RefSeq" id="WP_100270983.1">
    <property type="nucleotide sequence ID" value="NZ_CP024444.1"/>
</dbReference>
<name>A0A2D2LX60_FAUOS</name>
<evidence type="ECO:0000256" key="1">
    <source>
        <dbReference type="SAM" id="Phobius"/>
    </source>
</evidence>
<dbReference type="EMBL" id="SSCJ01000007">
    <property type="protein sequence ID" value="MDI4510296.1"/>
    <property type="molecule type" value="Genomic_DNA"/>
</dbReference>
<sequence>MLLLTVNKPDIIVMLSNMALAFDYLLKFLRYALVFLSLVWVFYALLNLYALASASSGVPNKFFPTQAQPTTAGAFAQLFVAGLLFTFAWNLLPMAIMSSSVMDSIAGVKVYSLGSYDTTNPNSDVVRKLSYDLLIKVMQFIGFMGMFKGIRLWYQVSQGTNNEPSWKIMGYLFWGMVAFNFEWFYSLLTSIMGFDFLGLFMH</sequence>
<keyword evidence="1" id="KW-1133">Transmembrane helix</keyword>
<organism evidence="2 4">
    <name type="scientific">Faucicola osloensis</name>
    <name type="common">Moraxella osloensis</name>
    <dbReference type="NCBI Taxonomy" id="34062"/>
    <lineage>
        <taxon>Bacteria</taxon>
        <taxon>Pseudomonadati</taxon>
        <taxon>Pseudomonadota</taxon>
        <taxon>Gammaproteobacteria</taxon>
        <taxon>Moraxellales</taxon>
        <taxon>Moraxellaceae</taxon>
        <taxon>Faucicola</taxon>
    </lineage>
</organism>
<reference evidence="2" key="3">
    <citation type="journal article" date="2018" name="Misainmurhag Hoiji">
        <title>Complete genome sequence of multidrug-resistant Moraxella osloensis NP7 with multiple plasmids isolated from human skin.</title>
        <authorList>
            <person name="Ganzorig M."/>
            <person name="Lim J.Y."/>
            <person name="Hwang I."/>
            <person name="Lee K."/>
        </authorList>
    </citation>
    <scope>NUCLEOTIDE SEQUENCE</scope>
    <source>
        <strain evidence="2">NP7</strain>
        <plasmid evidence="2">pNP7-1</plasmid>
    </source>
</reference>
<evidence type="ECO:0000313" key="3">
    <source>
        <dbReference type="EMBL" id="MDI4510296.1"/>
    </source>
</evidence>
<dbReference type="EMBL" id="CP024444">
    <property type="protein sequence ID" value="ATR79614.1"/>
    <property type="molecule type" value="Genomic_DNA"/>
</dbReference>
<reference evidence="4" key="1">
    <citation type="submission" date="2017-10" db="EMBL/GenBank/DDBJ databases">
        <title>Complete genome sequence of Moraxella osloensis NP7 isolated from human skin.</title>
        <authorList>
            <person name="Lee K."/>
            <person name="Lim J.Y."/>
            <person name="Hwang I."/>
        </authorList>
    </citation>
    <scope>NUCLEOTIDE SEQUENCE [LARGE SCALE GENOMIC DNA]</scope>
    <source>
        <strain evidence="4">NP7</strain>
        <plasmid evidence="4">pnp7-1</plasmid>
    </source>
</reference>
<feature type="transmembrane region" description="Helical" evidence="1">
    <location>
        <begin position="33"/>
        <end position="52"/>
    </location>
</feature>
<reference evidence="2" key="2">
    <citation type="journal article" date="2018" name="Genome Announc.">
        <title>Complete Genome Sequences of Three Moraxella osloensis Strains Isolated from Human Skin.</title>
        <authorList>
            <person name="Lim J.Y."/>
            <person name="Hwang I."/>
            <person name="Ganzorig M."/>
            <person name="Huang S.L."/>
            <person name="Cho G.S."/>
            <person name="Franz C.M.A.P."/>
            <person name="Lee K."/>
        </authorList>
    </citation>
    <scope>NUCLEOTIDE SEQUENCE</scope>
    <source>
        <strain evidence="2">NP7</strain>
        <plasmid evidence="2">pNP7-1</plasmid>
    </source>
</reference>
<dbReference type="Proteomes" id="UP000229340">
    <property type="component" value="Plasmid pNP7-1"/>
</dbReference>
<keyword evidence="1" id="KW-0472">Membrane</keyword>
<geneLocation type="plasmid" evidence="2">
    <name>pNP7-1</name>
</geneLocation>
<dbReference type="AlphaFoldDB" id="A0A2D2LX60"/>
<feature type="transmembrane region" description="Helical" evidence="1">
    <location>
        <begin position="72"/>
        <end position="92"/>
    </location>
</feature>
<keyword evidence="1" id="KW-0812">Transmembrane</keyword>
<proteinExistence type="predicted"/>
<accession>A0A2D2LX60</accession>
<evidence type="ECO:0000313" key="4">
    <source>
        <dbReference type="Proteomes" id="UP000229340"/>
    </source>
</evidence>
<gene>
    <name evidence="3" type="ORF">E6P75_08770</name>
    <name evidence="2" type="ORF">NP7_09600</name>
</gene>